<evidence type="ECO:0000256" key="1">
    <source>
        <dbReference type="SAM" id="SignalP"/>
    </source>
</evidence>
<evidence type="ECO:0008006" key="3">
    <source>
        <dbReference type="Google" id="ProtNLM"/>
    </source>
</evidence>
<dbReference type="InterPro" id="IPR050754">
    <property type="entry name" value="FKBP4/5/8-like"/>
</dbReference>
<feature type="chain" id="PRO_5031253755" description="Peptidylprolyl isomerase" evidence="1">
    <location>
        <begin position="22"/>
        <end position="625"/>
    </location>
</feature>
<dbReference type="AlphaFoldDB" id="A0A7S4PQW5"/>
<dbReference type="Gene3D" id="1.25.40.10">
    <property type="entry name" value="Tetratricopeptide repeat domain"/>
    <property type="match status" value="1"/>
</dbReference>
<feature type="signal peptide" evidence="1">
    <location>
        <begin position="1"/>
        <end position="21"/>
    </location>
</feature>
<keyword evidence="1" id="KW-0732">Signal</keyword>
<gene>
    <name evidence="2" type="ORF">GTHE00462_LOCUS39785</name>
</gene>
<dbReference type="EMBL" id="HBKN01051006">
    <property type="protein sequence ID" value="CAE2341789.1"/>
    <property type="molecule type" value="Transcribed_RNA"/>
</dbReference>
<dbReference type="InterPro" id="IPR011990">
    <property type="entry name" value="TPR-like_helical_dom_sf"/>
</dbReference>
<evidence type="ECO:0000313" key="2">
    <source>
        <dbReference type="EMBL" id="CAE2341789.1"/>
    </source>
</evidence>
<name>A0A7S4PQW5_GUITH</name>
<sequence length="625" mass="70001">MGSREVMGALIFVVIATFCNSLESSFPVANRLLRPACRVVRLRGGSESTAIQPYDSVGKQLESDEIEPGLNATYLKQGEGFMRPGAEDEILVSYVVRSHGEVLREQEVPVWVYLGQGAFPDHVERAIRKRLTRYSTLSIVYNETEEEFEVSLLDWNTVWTSGDGRIAFKSYGQPTNYSPPVGDSDNITVALSEKRVSWWSNVSSSKDAMVSYLRSLDEEREGLKTVSAKVPQTLMSMSPEMLQLMSKTAASLKVQDGFLRSRRRQVTAVLGNEEVQPQELELALHFLRPGQNATLLVAVNHTLEEGKETQVDEGTAILYHIELIRDDSADEVSTEQRLQIALQRKEKGNFYFGQKNYARALTLYGRAMTMIGASADDEHVRNATSNQYAKTELADEVREIEVSLLLNAASCHLRMPKTLMSSEQVSALGGSKDAHPAQRALIAIDRAITLKPNNTKAFLRRSEAHEQLREYHIAMQDVKMAMILQGDVNSTACDKRMGRLKQLARIQDKKDAKVFAKMFEPSKEKPRIKSRSQEEEEHRIEMLETNISATDDAKTSRMKAAQQALPVPPVEPSTFKEAPAEVVPLPPLNTSSRILVNDAEARQVIQQGGWLYEPDNEPRDGCEVR</sequence>
<organism evidence="2">
    <name type="scientific">Guillardia theta</name>
    <name type="common">Cryptophyte</name>
    <name type="synonym">Cryptomonas phi</name>
    <dbReference type="NCBI Taxonomy" id="55529"/>
    <lineage>
        <taxon>Eukaryota</taxon>
        <taxon>Cryptophyceae</taxon>
        <taxon>Pyrenomonadales</taxon>
        <taxon>Geminigeraceae</taxon>
        <taxon>Guillardia</taxon>
    </lineage>
</organism>
<dbReference type="SUPFAM" id="SSF48452">
    <property type="entry name" value="TPR-like"/>
    <property type="match status" value="1"/>
</dbReference>
<proteinExistence type="predicted"/>
<dbReference type="PANTHER" id="PTHR46512">
    <property type="entry name" value="PEPTIDYLPROLYL ISOMERASE"/>
    <property type="match status" value="1"/>
</dbReference>
<accession>A0A7S4PQW5</accession>
<reference evidence="2" key="1">
    <citation type="submission" date="2021-01" db="EMBL/GenBank/DDBJ databases">
        <authorList>
            <person name="Corre E."/>
            <person name="Pelletier E."/>
            <person name="Niang G."/>
            <person name="Scheremetjew M."/>
            <person name="Finn R."/>
            <person name="Kale V."/>
            <person name="Holt S."/>
            <person name="Cochrane G."/>
            <person name="Meng A."/>
            <person name="Brown T."/>
            <person name="Cohen L."/>
        </authorList>
    </citation>
    <scope>NUCLEOTIDE SEQUENCE</scope>
    <source>
        <strain evidence="2">CCMP 2712</strain>
    </source>
</reference>
<protein>
    <recommendedName>
        <fullName evidence="3">Peptidylprolyl isomerase</fullName>
    </recommendedName>
</protein>
<dbReference type="PANTHER" id="PTHR46512:SF9">
    <property type="entry name" value="PEPTIDYLPROLYL ISOMERASE"/>
    <property type="match status" value="1"/>
</dbReference>